<feature type="transmembrane region" description="Helical" evidence="10">
    <location>
        <begin position="220"/>
        <end position="236"/>
    </location>
</feature>
<feature type="transmembrane region" description="Helical" evidence="10">
    <location>
        <begin position="157"/>
        <end position="177"/>
    </location>
</feature>
<feature type="transmembrane region" description="Helical" evidence="10">
    <location>
        <begin position="75"/>
        <end position="92"/>
    </location>
</feature>
<feature type="transmembrane region" description="Helical" evidence="10">
    <location>
        <begin position="323"/>
        <end position="347"/>
    </location>
</feature>
<accession>A0ABQ1NX50</accession>
<comment type="subcellular location">
    <subcellularLocation>
        <location evidence="1">Cell membrane</location>
        <topology evidence="1">Multi-pass membrane protein</topology>
    </subcellularLocation>
</comment>
<keyword evidence="5" id="KW-1003">Cell membrane</keyword>
<proteinExistence type="inferred from homology"/>
<keyword evidence="7" id="KW-0059">Arsenical resistance</keyword>
<evidence type="ECO:0000256" key="7">
    <source>
        <dbReference type="ARBA" id="ARBA00022849"/>
    </source>
</evidence>
<keyword evidence="6 10" id="KW-0812">Transmembrane</keyword>
<feature type="transmembrane region" description="Helical" evidence="10">
    <location>
        <begin position="119"/>
        <end position="137"/>
    </location>
</feature>
<keyword evidence="13" id="KW-1185">Reference proteome</keyword>
<comment type="similarity">
    <text evidence="3">Belongs to the CitM (TC 2.A.11) transporter family.</text>
</comment>
<feature type="transmembrane region" description="Helical" evidence="10">
    <location>
        <begin position="248"/>
        <end position="268"/>
    </location>
</feature>
<gene>
    <name evidence="12" type="ORF">GCM10011512_11810</name>
</gene>
<evidence type="ECO:0000256" key="8">
    <source>
        <dbReference type="ARBA" id="ARBA00022989"/>
    </source>
</evidence>
<organism evidence="12 13">
    <name type="scientific">Tersicoccus solisilvae</name>
    <dbReference type="NCBI Taxonomy" id="1882339"/>
    <lineage>
        <taxon>Bacteria</taxon>
        <taxon>Bacillati</taxon>
        <taxon>Actinomycetota</taxon>
        <taxon>Actinomycetes</taxon>
        <taxon>Micrococcales</taxon>
        <taxon>Micrococcaceae</taxon>
        <taxon>Tersicoccus</taxon>
    </lineage>
</organism>
<sequence length="387" mass="39830">MTTGRTLTAAAVVAAAVLLVTGALPLREALLLADRAVPVLVFVAAMTVVTELLEAAGLFHRVAYGVARLARGRTLVLWALAAALCVVTTALFSLDTTAVLLTPVLVVVARACGLPVRPFALLCIMLANTASLFLPVSNLTNLLAQHRLAWSPVRFVGAAWLPAIVACVVPVVVLTLLHRRAVTGRYGVPDTRPLADPVLLRISQMTVVVLMVALVSGMPVWIPAVAAAVVLLVATTRRTRVIPSPGLVPWRILLLTGALFVAVETVHARGLDAGLQAAAAGGRDAGSLAVLAGLAAVSANVANNLPAYLLLEPAAGTDAARLLALLIGVNVGPLITPWASLATMLWHRRLSTLGEPVGWGGFAATGALIAVLTVSAGTLALVLVPPA</sequence>
<evidence type="ECO:0000256" key="3">
    <source>
        <dbReference type="ARBA" id="ARBA00009843"/>
    </source>
</evidence>
<evidence type="ECO:0000259" key="11">
    <source>
        <dbReference type="Pfam" id="PF03600"/>
    </source>
</evidence>
<keyword evidence="9 10" id="KW-0472">Membrane</keyword>
<dbReference type="InterPro" id="IPR000802">
    <property type="entry name" value="Arsenical_pump_ArsB"/>
</dbReference>
<name>A0ABQ1NX50_9MICC</name>
<evidence type="ECO:0000313" key="12">
    <source>
        <dbReference type="EMBL" id="GGC86569.1"/>
    </source>
</evidence>
<reference evidence="13" key="1">
    <citation type="journal article" date="2019" name="Int. J. Syst. Evol. Microbiol.">
        <title>The Global Catalogue of Microorganisms (GCM) 10K type strain sequencing project: providing services to taxonomists for standard genome sequencing and annotation.</title>
        <authorList>
            <consortium name="The Broad Institute Genomics Platform"/>
            <consortium name="The Broad Institute Genome Sequencing Center for Infectious Disease"/>
            <person name="Wu L."/>
            <person name="Ma J."/>
        </authorList>
    </citation>
    <scope>NUCLEOTIDE SEQUENCE [LARGE SCALE GENOMIC DNA]</scope>
    <source>
        <strain evidence="13">CGMCC 1.15480</strain>
    </source>
</reference>
<evidence type="ECO:0000256" key="6">
    <source>
        <dbReference type="ARBA" id="ARBA00022692"/>
    </source>
</evidence>
<feature type="transmembrane region" description="Helical" evidence="10">
    <location>
        <begin position="359"/>
        <end position="384"/>
    </location>
</feature>
<evidence type="ECO:0000256" key="9">
    <source>
        <dbReference type="ARBA" id="ARBA00023136"/>
    </source>
</evidence>
<evidence type="ECO:0000256" key="2">
    <source>
        <dbReference type="ARBA" id="ARBA00006433"/>
    </source>
</evidence>
<dbReference type="InterPro" id="IPR004680">
    <property type="entry name" value="Cit_transptr-like_dom"/>
</dbReference>
<feature type="domain" description="Citrate transporter-like" evidence="11">
    <location>
        <begin position="3"/>
        <end position="315"/>
    </location>
</feature>
<evidence type="ECO:0000313" key="13">
    <source>
        <dbReference type="Proteomes" id="UP000597761"/>
    </source>
</evidence>
<evidence type="ECO:0000256" key="4">
    <source>
        <dbReference type="ARBA" id="ARBA00022448"/>
    </source>
</evidence>
<feature type="transmembrane region" description="Helical" evidence="10">
    <location>
        <begin position="39"/>
        <end position="63"/>
    </location>
</feature>
<evidence type="ECO:0000256" key="1">
    <source>
        <dbReference type="ARBA" id="ARBA00004651"/>
    </source>
</evidence>
<dbReference type="Proteomes" id="UP000597761">
    <property type="component" value="Unassembled WGS sequence"/>
</dbReference>
<dbReference type="PANTHER" id="PTHR43302">
    <property type="entry name" value="TRANSPORTER ARSB-RELATED"/>
    <property type="match status" value="1"/>
</dbReference>
<evidence type="ECO:0000256" key="10">
    <source>
        <dbReference type="SAM" id="Phobius"/>
    </source>
</evidence>
<protein>
    <submittedName>
        <fullName evidence="12">Arsenic transporter</fullName>
    </submittedName>
</protein>
<comment type="similarity">
    <text evidence="2">Belongs to the ArsB family.</text>
</comment>
<dbReference type="Pfam" id="PF03600">
    <property type="entry name" value="CitMHS"/>
    <property type="match status" value="1"/>
</dbReference>
<evidence type="ECO:0000256" key="5">
    <source>
        <dbReference type="ARBA" id="ARBA00022475"/>
    </source>
</evidence>
<dbReference type="EMBL" id="BMJI01000004">
    <property type="protein sequence ID" value="GGC86569.1"/>
    <property type="molecule type" value="Genomic_DNA"/>
</dbReference>
<keyword evidence="8 10" id="KW-1133">Transmembrane helix</keyword>
<feature type="transmembrane region" description="Helical" evidence="10">
    <location>
        <begin position="288"/>
        <end position="311"/>
    </location>
</feature>
<dbReference type="PANTHER" id="PTHR43302:SF5">
    <property type="entry name" value="TRANSPORTER ARSB-RELATED"/>
    <property type="match status" value="1"/>
</dbReference>
<dbReference type="RefSeq" id="WP_229659795.1">
    <property type="nucleotide sequence ID" value="NZ_BMJI01000004.1"/>
</dbReference>
<keyword evidence="4" id="KW-0813">Transport</keyword>
<dbReference type="PRINTS" id="PR00758">
    <property type="entry name" value="ARSENICPUMP"/>
</dbReference>
<comment type="caution">
    <text evidence="12">The sequence shown here is derived from an EMBL/GenBank/DDBJ whole genome shotgun (WGS) entry which is preliminary data.</text>
</comment>